<proteinExistence type="predicted"/>
<feature type="transmembrane region" description="Helical" evidence="1">
    <location>
        <begin position="90"/>
        <end position="108"/>
    </location>
</feature>
<evidence type="ECO:0000313" key="4">
    <source>
        <dbReference type="Proteomes" id="UP001597544"/>
    </source>
</evidence>
<keyword evidence="4" id="KW-1185">Reference proteome</keyword>
<keyword evidence="1" id="KW-0812">Transmembrane</keyword>
<dbReference type="Pfam" id="PF09990">
    <property type="entry name" value="DUF2231"/>
    <property type="match status" value="1"/>
</dbReference>
<sequence length="163" mass="18139">MTDLTSWRTEVWHPLFVHFPIAILLFATVVKVLSLIIKPPNAFFWQRAASLMLYVGVVFAWISLYTGDLADGYVSRNLCDPTILKDHEISAYYLNYLFSAAAVLNLGLQTELIKFLPRLLHLLVALVMVTGTYFLILTGHSGAQVVYEQAGGVNVPSEDCAGF</sequence>
<accession>A0ABW5INI6</accession>
<organism evidence="3 4">
    <name type="scientific">Pontibacter locisalis</name>
    <dbReference type="NCBI Taxonomy" id="1719035"/>
    <lineage>
        <taxon>Bacteria</taxon>
        <taxon>Pseudomonadati</taxon>
        <taxon>Bacteroidota</taxon>
        <taxon>Cytophagia</taxon>
        <taxon>Cytophagales</taxon>
        <taxon>Hymenobacteraceae</taxon>
        <taxon>Pontibacter</taxon>
    </lineage>
</organism>
<dbReference type="EMBL" id="JBHULU010000021">
    <property type="protein sequence ID" value="MFD2515146.1"/>
    <property type="molecule type" value="Genomic_DNA"/>
</dbReference>
<dbReference type="Proteomes" id="UP001597544">
    <property type="component" value="Unassembled WGS sequence"/>
</dbReference>
<comment type="caution">
    <text evidence="3">The sequence shown here is derived from an EMBL/GenBank/DDBJ whole genome shotgun (WGS) entry which is preliminary data.</text>
</comment>
<feature type="transmembrane region" description="Helical" evidence="1">
    <location>
        <begin position="15"/>
        <end position="37"/>
    </location>
</feature>
<gene>
    <name evidence="3" type="ORF">ACFSRY_14835</name>
</gene>
<protein>
    <submittedName>
        <fullName evidence="3">DUF2231 domain-containing protein</fullName>
    </submittedName>
</protein>
<name>A0ABW5INI6_9BACT</name>
<dbReference type="InterPro" id="IPR019251">
    <property type="entry name" value="DUF2231_TM"/>
</dbReference>
<keyword evidence="1" id="KW-0472">Membrane</keyword>
<evidence type="ECO:0000313" key="3">
    <source>
        <dbReference type="EMBL" id="MFD2515146.1"/>
    </source>
</evidence>
<feature type="domain" description="DUF2231" evidence="2">
    <location>
        <begin position="13"/>
        <end position="153"/>
    </location>
</feature>
<dbReference type="RefSeq" id="WP_377509277.1">
    <property type="nucleotide sequence ID" value="NZ_JBHULU010000021.1"/>
</dbReference>
<feature type="transmembrane region" description="Helical" evidence="1">
    <location>
        <begin position="120"/>
        <end position="137"/>
    </location>
</feature>
<evidence type="ECO:0000256" key="1">
    <source>
        <dbReference type="SAM" id="Phobius"/>
    </source>
</evidence>
<evidence type="ECO:0000259" key="2">
    <source>
        <dbReference type="Pfam" id="PF09990"/>
    </source>
</evidence>
<keyword evidence="1" id="KW-1133">Transmembrane helix</keyword>
<reference evidence="4" key="1">
    <citation type="journal article" date="2019" name="Int. J. Syst. Evol. Microbiol.">
        <title>The Global Catalogue of Microorganisms (GCM) 10K type strain sequencing project: providing services to taxonomists for standard genome sequencing and annotation.</title>
        <authorList>
            <consortium name="The Broad Institute Genomics Platform"/>
            <consortium name="The Broad Institute Genome Sequencing Center for Infectious Disease"/>
            <person name="Wu L."/>
            <person name="Ma J."/>
        </authorList>
    </citation>
    <scope>NUCLEOTIDE SEQUENCE [LARGE SCALE GENOMIC DNA]</scope>
    <source>
        <strain evidence="4">KCTC 42498</strain>
    </source>
</reference>
<feature type="transmembrane region" description="Helical" evidence="1">
    <location>
        <begin position="49"/>
        <end position="70"/>
    </location>
</feature>